<dbReference type="PANTHER" id="PTHR12480">
    <property type="entry name" value="ARGININE DEMETHYLASE AND LYSYL-HYDROXYLASE JMJD"/>
    <property type="match status" value="1"/>
</dbReference>
<dbReference type="InterPro" id="IPR050910">
    <property type="entry name" value="JMJD6_ArgDemeth/LysHydrox"/>
</dbReference>
<feature type="region of interest" description="Disordered" evidence="1">
    <location>
        <begin position="464"/>
        <end position="507"/>
    </location>
</feature>
<dbReference type="PROSITE" id="PS50181">
    <property type="entry name" value="FBOX"/>
    <property type="match status" value="1"/>
</dbReference>
<dbReference type="Gene3D" id="2.60.120.650">
    <property type="entry name" value="Cupin"/>
    <property type="match status" value="1"/>
</dbReference>
<evidence type="ECO:0000256" key="1">
    <source>
        <dbReference type="SAM" id="MobiDB-lite"/>
    </source>
</evidence>
<sequence length="507" mass="58140">MLLCHEQRQIDVAFKTNGHGNHTPNDFQELPSTESSVPAHPLGIKPLGNQYFFNGTNARKSLGTLQPLPDEMLTQLFEFLDKRTLRLLGYTCRFLFAHCVSDDLWKSIFLESELAREPSFQWQGSWRATVLGFSRERQTKIDCSNVFSDVLHRPFVCSYISLRQFTSNIPPVNEINRFEDLSYEEFADKWSSKPFILTKCIQAWPAYRTWSLDTLLKMYSDVIFRAEAVDWSFSTYYQYMFDNRDESPLYLFDKKFAEKMKIEVGKGDGMAYWKPDCFGPDLFEILGAERPAHRWLIVGPERSGSTFHKDPNATSAWNAVLQGAKYWIMFPPSASVPGVYVSKDNSEVTSPLSIAEWLLEFHAEARLLPECREGICRAGEILHVPSGWWHLVVNLESGIALTQNFVPKSHISDVLSFLRDRPEQVSGFEKDVTDPCGLFIDRLKEQYPGLLEDGLKQLAAKQTQKKRRWDDAVGYNDTEDQPQKKSSGFSFGFALGDEEGDEEDEMI</sequence>
<dbReference type="Pfam" id="PF13621">
    <property type="entry name" value="Cupin_8"/>
    <property type="match status" value="1"/>
</dbReference>
<dbReference type="PANTHER" id="PTHR12480:SF21">
    <property type="entry name" value="JMJC DOMAIN-CONTAINING PROTEIN 8"/>
    <property type="match status" value="1"/>
</dbReference>
<evidence type="ECO:0000259" key="2">
    <source>
        <dbReference type="PROSITE" id="PS50181"/>
    </source>
</evidence>
<dbReference type="Gene3D" id="1.20.1280.50">
    <property type="match status" value="1"/>
</dbReference>
<organism evidence="4 5">
    <name type="scientific">Diplogelasinospora grovesii</name>
    <dbReference type="NCBI Taxonomy" id="303347"/>
    <lineage>
        <taxon>Eukaryota</taxon>
        <taxon>Fungi</taxon>
        <taxon>Dikarya</taxon>
        <taxon>Ascomycota</taxon>
        <taxon>Pezizomycotina</taxon>
        <taxon>Sordariomycetes</taxon>
        <taxon>Sordariomycetidae</taxon>
        <taxon>Sordariales</taxon>
        <taxon>Diplogelasinosporaceae</taxon>
        <taxon>Diplogelasinospora</taxon>
    </lineage>
</organism>
<gene>
    <name evidence="4" type="ORF">QBC46DRAFT_448629</name>
</gene>
<dbReference type="SUPFAM" id="SSF51197">
    <property type="entry name" value="Clavaminate synthase-like"/>
    <property type="match status" value="1"/>
</dbReference>
<name>A0AAN6N9A9_9PEZI</name>
<dbReference type="Proteomes" id="UP001303473">
    <property type="component" value="Unassembled WGS sequence"/>
</dbReference>
<dbReference type="InterPro" id="IPR036047">
    <property type="entry name" value="F-box-like_dom_sf"/>
</dbReference>
<evidence type="ECO:0000313" key="5">
    <source>
        <dbReference type="Proteomes" id="UP001303473"/>
    </source>
</evidence>
<dbReference type="GO" id="GO:0000987">
    <property type="term" value="F:cis-regulatory region sequence-specific DNA binding"/>
    <property type="evidence" value="ECO:0007669"/>
    <property type="project" value="TreeGrafter"/>
</dbReference>
<dbReference type="PROSITE" id="PS51184">
    <property type="entry name" value="JMJC"/>
    <property type="match status" value="1"/>
</dbReference>
<dbReference type="InterPro" id="IPR003347">
    <property type="entry name" value="JmjC_dom"/>
</dbReference>
<reference evidence="5" key="1">
    <citation type="journal article" date="2023" name="Mol. Phylogenet. Evol.">
        <title>Genome-scale phylogeny and comparative genomics of the fungal order Sordariales.</title>
        <authorList>
            <person name="Hensen N."/>
            <person name="Bonometti L."/>
            <person name="Westerberg I."/>
            <person name="Brannstrom I.O."/>
            <person name="Guillou S."/>
            <person name="Cros-Aarteil S."/>
            <person name="Calhoun S."/>
            <person name="Haridas S."/>
            <person name="Kuo A."/>
            <person name="Mondo S."/>
            <person name="Pangilinan J."/>
            <person name="Riley R."/>
            <person name="LaButti K."/>
            <person name="Andreopoulos B."/>
            <person name="Lipzen A."/>
            <person name="Chen C."/>
            <person name="Yan M."/>
            <person name="Daum C."/>
            <person name="Ng V."/>
            <person name="Clum A."/>
            <person name="Steindorff A."/>
            <person name="Ohm R.A."/>
            <person name="Martin F."/>
            <person name="Silar P."/>
            <person name="Natvig D.O."/>
            <person name="Lalanne C."/>
            <person name="Gautier V."/>
            <person name="Ament-Velasquez S.L."/>
            <person name="Kruys A."/>
            <person name="Hutchinson M.I."/>
            <person name="Powell A.J."/>
            <person name="Barry K."/>
            <person name="Miller A.N."/>
            <person name="Grigoriev I.V."/>
            <person name="Debuchy R."/>
            <person name="Gladieux P."/>
            <person name="Hiltunen Thoren M."/>
            <person name="Johannesson H."/>
        </authorList>
    </citation>
    <scope>NUCLEOTIDE SEQUENCE [LARGE SCALE GENOMIC DNA]</scope>
    <source>
        <strain evidence="5">CBS 340.73</strain>
    </source>
</reference>
<dbReference type="InterPro" id="IPR041667">
    <property type="entry name" value="Cupin_8"/>
</dbReference>
<comment type="caution">
    <text evidence="4">The sequence shown here is derived from an EMBL/GenBank/DDBJ whole genome shotgun (WGS) entry which is preliminary data.</text>
</comment>
<proteinExistence type="predicted"/>
<dbReference type="AlphaFoldDB" id="A0AAN6N9A9"/>
<feature type="compositionally biased region" description="Acidic residues" evidence="1">
    <location>
        <begin position="496"/>
        <end position="507"/>
    </location>
</feature>
<evidence type="ECO:0008006" key="6">
    <source>
        <dbReference type="Google" id="ProtNLM"/>
    </source>
</evidence>
<evidence type="ECO:0000259" key="3">
    <source>
        <dbReference type="PROSITE" id="PS51184"/>
    </source>
</evidence>
<feature type="domain" description="JmjC" evidence="3">
    <location>
        <begin position="263"/>
        <end position="422"/>
    </location>
</feature>
<dbReference type="InterPro" id="IPR001810">
    <property type="entry name" value="F-box_dom"/>
</dbReference>
<feature type="compositionally biased region" description="Polar residues" evidence="1">
    <location>
        <begin position="18"/>
        <end position="35"/>
    </location>
</feature>
<accession>A0AAN6N9A9</accession>
<dbReference type="SMART" id="SM00558">
    <property type="entry name" value="JmjC"/>
    <property type="match status" value="1"/>
</dbReference>
<dbReference type="Pfam" id="PF12937">
    <property type="entry name" value="F-box-like"/>
    <property type="match status" value="1"/>
</dbReference>
<dbReference type="SUPFAM" id="SSF81383">
    <property type="entry name" value="F-box domain"/>
    <property type="match status" value="1"/>
</dbReference>
<dbReference type="EMBL" id="MU853782">
    <property type="protein sequence ID" value="KAK3941572.1"/>
    <property type="molecule type" value="Genomic_DNA"/>
</dbReference>
<feature type="domain" description="F-box" evidence="2">
    <location>
        <begin position="62"/>
        <end position="108"/>
    </location>
</feature>
<dbReference type="GO" id="GO:0005634">
    <property type="term" value="C:nucleus"/>
    <property type="evidence" value="ECO:0007669"/>
    <property type="project" value="TreeGrafter"/>
</dbReference>
<feature type="region of interest" description="Disordered" evidence="1">
    <location>
        <begin position="15"/>
        <end position="35"/>
    </location>
</feature>
<evidence type="ECO:0000313" key="4">
    <source>
        <dbReference type="EMBL" id="KAK3941572.1"/>
    </source>
</evidence>
<protein>
    <recommendedName>
        <fullName evidence="6">tRNA wybutosine-synthesizing protein 4</fullName>
    </recommendedName>
</protein>
<keyword evidence="5" id="KW-1185">Reference proteome</keyword>